<evidence type="ECO:0000313" key="2">
    <source>
        <dbReference type="EMBL" id="SUZ34154.1"/>
    </source>
</evidence>
<dbReference type="InterPro" id="IPR025948">
    <property type="entry name" value="HTH-like_dom"/>
</dbReference>
<dbReference type="InterPro" id="IPR050900">
    <property type="entry name" value="Transposase_IS3/IS150/IS904"/>
</dbReference>
<sequence length="276" mass="31857">MIRKENTGLSLTRQCKLLKISRSSIYYTPVGFDPATIDLMHEIDRIFTKYPFFGSRQIAAYLPQSGFSAGRHRVRRLMASMGLQAIYKGPNTSKKHPQHKIWPYLLRKLAITRPNQVWCSDITYIPVKNGFLYLVAIMDWATRKVLSWRLSNTLDASFCVEALEEAIAKYGTPEIMNTDQGSQYTGTDWITTLTKAEIKISMDGRGRYLDNIFIERLWRSLKQEAVYLHEITNGFQAKRIIDGWIGFYNTERPHTALDKRTPDAAYFEQAEIRKAA</sequence>
<dbReference type="SUPFAM" id="SSF53098">
    <property type="entry name" value="Ribonuclease H-like"/>
    <property type="match status" value="1"/>
</dbReference>
<reference evidence="3" key="1">
    <citation type="submission" date="2018-08" db="EMBL/GenBank/DDBJ databases">
        <authorList>
            <person name="Rodrigo-Torres L."/>
            <person name="Arahal R. D."/>
            <person name="Lucena T."/>
        </authorList>
    </citation>
    <scope>NUCLEOTIDE SEQUENCE [LARGE SCALE GENOMIC DNA]</scope>
    <source>
        <strain evidence="3">CECT 7235</strain>
    </source>
</reference>
<evidence type="ECO:0000259" key="1">
    <source>
        <dbReference type="PROSITE" id="PS50994"/>
    </source>
</evidence>
<dbReference type="GO" id="GO:0003676">
    <property type="term" value="F:nucleic acid binding"/>
    <property type="evidence" value="ECO:0007669"/>
    <property type="project" value="InterPro"/>
</dbReference>
<dbReference type="InterPro" id="IPR001584">
    <property type="entry name" value="Integrase_cat-core"/>
</dbReference>
<dbReference type="Gene3D" id="3.30.420.10">
    <property type="entry name" value="Ribonuclease H-like superfamily/Ribonuclease H"/>
    <property type="match status" value="1"/>
</dbReference>
<accession>A0A3B0MZI0</accession>
<feature type="domain" description="Integrase catalytic" evidence="1">
    <location>
        <begin position="110"/>
        <end position="270"/>
    </location>
</feature>
<protein>
    <recommendedName>
        <fullName evidence="1">Integrase catalytic domain-containing protein</fullName>
    </recommendedName>
</protein>
<evidence type="ECO:0000313" key="3">
    <source>
        <dbReference type="Proteomes" id="UP000272908"/>
    </source>
</evidence>
<dbReference type="NCBIfam" id="NF033516">
    <property type="entry name" value="transpos_IS3"/>
    <property type="match status" value="1"/>
</dbReference>
<dbReference type="PANTHER" id="PTHR46889">
    <property type="entry name" value="TRANSPOSASE INSF FOR INSERTION SEQUENCE IS3B-RELATED"/>
    <property type="match status" value="1"/>
</dbReference>
<keyword evidence="3" id="KW-1185">Reference proteome</keyword>
<dbReference type="Proteomes" id="UP000272908">
    <property type="component" value="Unassembled WGS sequence"/>
</dbReference>
<gene>
    <name evidence="2" type="ORF">ROE7235_03937</name>
</gene>
<dbReference type="GO" id="GO:0015074">
    <property type="term" value="P:DNA integration"/>
    <property type="evidence" value="ECO:0007669"/>
    <property type="project" value="InterPro"/>
</dbReference>
<dbReference type="EMBL" id="UIHC01000177">
    <property type="protein sequence ID" value="SUZ34154.1"/>
    <property type="molecule type" value="Genomic_DNA"/>
</dbReference>
<dbReference type="InterPro" id="IPR036397">
    <property type="entry name" value="RNaseH_sf"/>
</dbReference>
<name>A0A3B0MZI0_9RHOB</name>
<dbReference type="InterPro" id="IPR048020">
    <property type="entry name" value="Transpos_IS3"/>
</dbReference>
<dbReference type="InterPro" id="IPR012337">
    <property type="entry name" value="RNaseH-like_sf"/>
</dbReference>
<dbReference type="PANTHER" id="PTHR46889:SF4">
    <property type="entry name" value="TRANSPOSASE INSO FOR INSERTION SEQUENCE ELEMENT IS911B-RELATED"/>
    <property type="match status" value="1"/>
</dbReference>
<dbReference type="PROSITE" id="PS50994">
    <property type="entry name" value="INTEGRASE"/>
    <property type="match status" value="1"/>
</dbReference>
<dbReference type="AlphaFoldDB" id="A0A3B0MZI0"/>
<dbReference type="Pfam" id="PF00665">
    <property type="entry name" value="rve"/>
    <property type="match status" value="1"/>
</dbReference>
<organism evidence="2 3">
    <name type="scientific">Roseinatronobacter ekhonensis</name>
    <dbReference type="NCBI Taxonomy" id="254356"/>
    <lineage>
        <taxon>Bacteria</taxon>
        <taxon>Pseudomonadati</taxon>
        <taxon>Pseudomonadota</taxon>
        <taxon>Alphaproteobacteria</taxon>
        <taxon>Rhodobacterales</taxon>
        <taxon>Paracoccaceae</taxon>
        <taxon>Roseinatronobacter</taxon>
    </lineage>
</organism>
<dbReference type="Pfam" id="PF13276">
    <property type="entry name" value="HTH_21"/>
    <property type="match status" value="1"/>
</dbReference>
<proteinExistence type="predicted"/>